<accession>A0AAV6LHZ7</accession>
<name>A0AAV6LHZ7_9ERIC</name>
<proteinExistence type="predicted"/>
<gene>
    <name evidence="2" type="ORF">RHGRI_000695</name>
</gene>
<dbReference type="GO" id="GO:0006032">
    <property type="term" value="P:chitin catabolic process"/>
    <property type="evidence" value="ECO:0007669"/>
    <property type="project" value="TreeGrafter"/>
</dbReference>
<dbReference type="PROSITE" id="PS51910">
    <property type="entry name" value="GH18_2"/>
    <property type="match status" value="1"/>
</dbReference>
<evidence type="ECO:0000259" key="1">
    <source>
        <dbReference type="PROSITE" id="PS51910"/>
    </source>
</evidence>
<dbReference type="GO" id="GO:0005576">
    <property type="term" value="C:extracellular region"/>
    <property type="evidence" value="ECO:0007669"/>
    <property type="project" value="TreeGrafter"/>
</dbReference>
<dbReference type="Gene3D" id="3.20.20.80">
    <property type="entry name" value="Glycosidases"/>
    <property type="match status" value="1"/>
</dbReference>
<dbReference type="AlphaFoldDB" id="A0AAV6LHZ7"/>
<dbReference type="PANTHER" id="PTHR11177:SF369">
    <property type="entry name" value="CLASS V CHITINASE-LIKE"/>
    <property type="match status" value="1"/>
</dbReference>
<dbReference type="Proteomes" id="UP000823749">
    <property type="component" value="Chromosome 1"/>
</dbReference>
<dbReference type="PANTHER" id="PTHR11177">
    <property type="entry name" value="CHITINASE"/>
    <property type="match status" value="1"/>
</dbReference>
<dbReference type="FunFam" id="3.10.50.10:FF:000015">
    <property type="entry name" value="Chitotriosidase-1"/>
    <property type="match status" value="1"/>
</dbReference>
<sequence length="170" mass="19287">MAGHYLPSQSTTSYPMDSIQRNLDWVHIGSYDYHLSTKENFTGAKEWIRRGLPAKKMVLGLAYHGYAWTLVDPKDNAIGSPARGRAITTDGSMSYKYIKTYLRSYGVKVVYNTSYVANYCVIGSFWIGFDDVDAIKTKVSYAREKGLMGYKVWQVPNDDNWVLSKATKIL</sequence>
<dbReference type="GO" id="GO:0004568">
    <property type="term" value="F:chitinase activity"/>
    <property type="evidence" value="ECO:0007669"/>
    <property type="project" value="TreeGrafter"/>
</dbReference>
<evidence type="ECO:0000313" key="2">
    <source>
        <dbReference type="EMBL" id="KAG5564591.1"/>
    </source>
</evidence>
<dbReference type="EMBL" id="JACTNZ010000001">
    <property type="protein sequence ID" value="KAG5564591.1"/>
    <property type="molecule type" value="Genomic_DNA"/>
</dbReference>
<organism evidence="2 3">
    <name type="scientific">Rhododendron griersonianum</name>
    <dbReference type="NCBI Taxonomy" id="479676"/>
    <lineage>
        <taxon>Eukaryota</taxon>
        <taxon>Viridiplantae</taxon>
        <taxon>Streptophyta</taxon>
        <taxon>Embryophyta</taxon>
        <taxon>Tracheophyta</taxon>
        <taxon>Spermatophyta</taxon>
        <taxon>Magnoliopsida</taxon>
        <taxon>eudicotyledons</taxon>
        <taxon>Gunneridae</taxon>
        <taxon>Pentapetalae</taxon>
        <taxon>asterids</taxon>
        <taxon>Ericales</taxon>
        <taxon>Ericaceae</taxon>
        <taxon>Ericoideae</taxon>
        <taxon>Rhodoreae</taxon>
        <taxon>Rhododendron</taxon>
    </lineage>
</organism>
<dbReference type="Gene3D" id="3.10.50.10">
    <property type="match status" value="1"/>
</dbReference>
<evidence type="ECO:0000313" key="3">
    <source>
        <dbReference type="Proteomes" id="UP000823749"/>
    </source>
</evidence>
<protein>
    <recommendedName>
        <fullName evidence="1">GH18 domain-containing protein</fullName>
    </recommendedName>
</protein>
<keyword evidence="3" id="KW-1185">Reference proteome</keyword>
<dbReference type="GO" id="GO:0008061">
    <property type="term" value="F:chitin binding"/>
    <property type="evidence" value="ECO:0007669"/>
    <property type="project" value="TreeGrafter"/>
</dbReference>
<dbReference type="InterPro" id="IPR017853">
    <property type="entry name" value="GH"/>
</dbReference>
<reference evidence="2" key="1">
    <citation type="submission" date="2020-08" db="EMBL/GenBank/DDBJ databases">
        <title>Plant Genome Project.</title>
        <authorList>
            <person name="Zhang R.-G."/>
        </authorList>
    </citation>
    <scope>NUCLEOTIDE SEQUENCE</scope>
    <source>
        <strain evidence="2">WSP0</strain>
        <tissue evidence="2">Leaf</tissue>
    </source>
</reference>
<dbReference type="InterPro" id="IPR001223">
    <property type="entry name" value="Glyco_hydro18_cat"/>
</dbReference>
<dbReference type="SUPFAM" id="SSF54556">
    <property type="entry name" value="Chitinase insertion domain"/>
    <property type="match status" value="1"/>
</dbReference>
<dbReference type="GO" id="GO:0005975">
    <property type="term" value="P:carbohydrate metabolic process"/>
    <property type="evidence" value="ECO:0007669"/>
    <property type="project" value="InterPro"/>
</dbReference>
<feature type="domain" description="GH18" evidence="1">
    <location>
        <begin position="1"/>
        <end position="170"/>
    </location>
</feature>
<dbReference type="SUPFAM" id="SSF51445">
    <property type="entry name" value="(Trans)glycosidases"/>
    <property type="match status" value="1"/>
</dbReference>
<dbReference type="Pfam" id="PF00704">
    <property type="entry name" value="Glyco_hydro_18"/>
    <property type="match status" value="1"/>
</dbReference>
<dbReference type="InterPro" id="IPR050314">
    <property type="entry name" value="Glycosyl_Hydrlase_18"/>
</dbReference>
<comment type="caution">
    <text evidence="2">The sequence shown here is derived from an EMBL/GenBank/DDBJ whole genome shotgun (WGS) entry which is preliminary data.</text>
</comment>
<dbReference type="InterPro" id="IPR029070">
    <property type="entry name" value="Chitinase_insertion_sf"/>
</dbReference>